<dbReference type="Proteomes" id="UP001219862">
    <property type="component" value="Unassembled WGS sequence"/>
</dbReference>
<dbReference type="RefSeq" id="WP_273595428.1">
    <property type="nucleotide sequence ID" value="NZ_JAQQXS010000003.1"/>
</dbReference>
<name>A0ABT5KN12_9BURK</name>
<keyword evidence="1" id="KW-0812">Transmembrane</keyword>
<dbReference type="InterPro" id="IPR010699">
    <property type="entry name" value="DUF1275"/>
</dbReference>
<keyword evidence="1" id="KW-1133">Transmembrane helix</keyword>
<accession>A0ABT5KN12</accession>
<sequence length="252" mass="26791">MPIDFGRRLTGPDRSVGANRQLGWTLAFIAGATNAGAFLAVKQYTSHMTGMVSSLADSLVLGDFAVAAGAFGALISFLMGAACCAILINFARRHQLRSQFAMPLLLEALLLLLFGLIGAQLSTVRGLFVSVTVMLLCFMMGLQNAVITKVSRAEIRTTHVTGLVTDIGIELGKLLYWNRLQVDPALHVFADRARLRVLLLLVLAFLAGGLVGALGFQRLGYAMTLPLSLILVLLASVPVVDDVRAGLAGRGP</sequence>
<reference evidence="2 3" key="1">
    <citation type="submission" date="2022-10" db="EMBL/GenBank/DDBJ databases">
        <title>paucibacter sp. hw8 Genome sequencing.</title>
        <authorList>
            <person name="Park S."/>
        </authorList>
    </citation>
    <scope>NUCLEOTIDE SEQUENCE [LARGE SCALE GENOMIC DNA]</scope>
    <source>
        <strain evidence="3">hw8</strain>
    </source>
</reference>
<comment type="caution">
    <text evidence="2">The sequence shown here is derived from an EMBL/GenBank/DDBJ whole genome shotgun (WGS) entry which is preliminary data.</text>
</comment>
<evidence type="ECO:0000313" key="3">
    <source>
        <dbReference type="Proteomes" id="UP001219862"/>
    </source>
</evidence>
<dbReference type="Pfam" id="PF06912">
    <property type="entry name" value="DUF1275"/>
    <property type="match status" value="1"/>
</dbReference>
<keyword evidence="3" id="KW-1185">Reference proteome</keyword>
<feature type="transmembrane region" description="Helical" evidence="1">
    <location>
        <begin position="127"/>
        <end position="147"/>
    </location>
</feature>
<gene>
    <name evidence="2" type="ORF">PRZ01_03745</name>
</gene>
<proteinExistence type="predicted"/>
<dbReference type="EMBL" id="JAQQXS010000003">
    <property type="protein sequence ID" value="MDC8784305.1"/>
    <property type="molecule type" value="Genomic_DNA"/>
</dbReference>
<keyword evidence="1" id="KW-0472">Membrane</keyword>
<organism evidence="2 3">
    <name type="scientific">Roseateles koreensis</name>
    <dbReference type="NCBI Taxonomy" id="2987526"/>
    <lineage>
        <taxon>Bacteria</taxon>
        <taxon>Pseudomonadati</taxon>
        <taxon>Pseudomonadota</taxon>
        <taxon>Betaproteobacteria</taxon>
        <taxon>Burkholderiales</taxon>
        <taxon>Sphaerotilaceae</taxon>
        <taxon>Roseateles</taxon>
    </lineage>
</organism>
<dbReference type="PANTHER" id="PTHR37314:SF4">
    <property type="entry name" value="UPF0700 TRANSMEMBRANE PROTEIN YOAK"/>
    <property type="match status" value="1"/>
</dbReference>
<dbReference type="PANTHER" id="PTHR37314">
    <property type="entry name" value="SLR0142 PROTEIN"/>
    <property type="match status" value="1"/>
</dbReference>
<protein>
    <submittedName>
        <fullName evidence="2">YoaK family protein</fullName>
    </submittedName>
</protein>
<feature type="transmembrane region" description="Helical" evidence="1">
    <location>
        <begin position="21"/>
        <end position="44"/>
    </location>
</feature>
<feature type="transmembrane region" description="Helical" evidence="1">
    <location>
        <begin position="222"/>
        <end position="240"/>
    </location>
</feature>
<feature type="transmembrane region" description="Helical" evidence="1">
    <location>
        <begin position="100"/>
        <end position="121"/>
    </location>
</feature>
<feature type="transmembrane region" description="Helical" evidence="1">
    <location>
        <begin position="64"/>
        <end position="88"/>
    </location>
</feature>
<feature type="transmembrane region" description="Helical" evidence="1">
    <location>
        <begin position="197"/>
        <end position="216"/>
    </location>
</feature>
<evidence type="ECO:0000313" key="2">
    <source>
        <dbReference type="EMBL" id="MDC8784305.1"/>
    </source>
</evidence>
<evidence type="ECO:0000256" key="1">
    <source>
        <dbReference type="SAM" id="Phobius"/>
    </source>
</evidence>